<dbReference type="GO" id="GO:0008273">
    <property type="term" value="F:calcium, potassium:sodium antiporter activity"/>
    <property type="evidence" value="ECO:0007669"/>
    <property type="project" value="TreeGrafter"/>
</dbReference>
<dbReference type="GO" id="GO:0006874">
    <property type="term" value="P:intracellular calcium ion homeostasis"/>
    <property type="evidence" value="ECO:0007669"/>
    <property type="project" value="TreeGrafter"/>
</dbReference>
<dbReference type="InterPro" id="IPR004481">
    <property type="entry name" value="K/Na/Ca-exchanger"/>
</dbReference>
<sequence>MPDYFFLIAGIGCAAFGGELFLRGAVGTASALRIAPAIIGVTVAAFATSSPELSVAIGSGLAGRSQISLGDALGSNIVNIALILGIALLISDIPVSSGTIRRDVSAAVLIPLLTGFFLLDGTLSRLDGLLMLCMFFAWLTAAVLEAARQRNSSESVAGGTGAMNPVLFAIGGLVLLVLSGRLIVSGATGIARAFGLDEFIIGATVVALGTSMPELASLVIARLRGQDEIGIGTILGSNIFNGLFIVSVAAILSPVRPPLPEVLPALAFGLLSVLIALPWPSSGRIRRVQGVFLLLLYALYMVTAFLLRP</sequence>
<evidence type="ECO:0000256" key="4">
    <source>
        <dbReference type="ARBA" id="ARBA00023136"/>
    </source>
</evidence>
<keyword evidence="4 5" id="KW-0472">Membrane</keyword>
<feature type="transmembrane region" description="Helical" evidence="5">
    <location>
        <begin position="167"/>
        <end position="187"/>
    </location>
</feature>
<feature type="transmembrane region" description="Helical" evidence="5">
    <location>
        <begin position="6"/>
        <end position="22"/>
    </location>
</feature>
<feature type="domain" description="Sodium/calcium exchanger membrane region" evidence="6">
    <location>
        <begin position="166"/>
        <end position="305"/>
    </location>
</feature>
<feature type="transmembrane region" description="Helical" evidence="5">
    <location>
        <begin position="77"/>
        <end position="95"/>
    </location>
</feature>
<dbReference type="OrthoDB" id="9794225at2"/>
<dbReference type="Pfam" id="PF01699">
    <property type="entry name" value="Na_Ca_ex"/>
    <property type="match status" value="2"/>
</dbReference>
<feature type="transmembrane region" description="Helical" evidence="5">
    <location>
        <begin position="291"/>
        <end position="307"/>
    </location>
</feature>
<dbReference type="InterPro" id="IPR044880">
    <property type="entry name" value="NCX_ion-bd_dom_sf"/>
</dbReference>
<dbReference type="GO" id="GO:0005262">
    <property type="term" value="F:calcium channel activity"/>
    <property type="evidence" value="ECO:0007669"/>
    <property type="project" value="TreeGrafter"/>
</dbReference>
<evidence type="ECO:0000313" key="8">
    <source>
        <dbReference type="Proteomes" id="UP000053937"/>
    </source>
</evidence>
<keyword evidence="3 5" id="KW-1133">Transmembrane helix</keyword>
<reference evidence="7 8" key="1">
    <citation type="submission" date="2015-10" db="EMBL/GenBank/DDBJ databases">
        <title>Draft Genome Sequence of Chlorobium limicola strain Frasassi Growing under Artificial Lighting in the Frasassi Cave System.</title>
        <authorList>
            <person name="Mansor M."/>
            <person name="Macalady J."/>
        </authorList>
    </citation>
    <scope>NUCLEOTIDE SEQUENCE [LARGE SCALE GENOMIC DNA]</scope>
    <source>
        <strain evidence="7 8">Frasassi</strain>
    </source>
</reference>
<evidence type="ECO:0000256" key="1">
    <source>
        <dbReference type="ARBA" id="ARBA00004141"/>
    </source>
</evidence>
<evidence type="ECO:0000313" key="7">
    <source>
        <dbReference type="EMBL" id="KUL30577.1"/>
    </source>
</evidence>
<organism evidence="7 8">
    <name type="scientific">Chlorobium limicola</name>
    <dbReference type="NCBI Taxonomy" id="1092"/>
    <lineage>
        <taxon>Bacteria</taxon>
        <taxon>Pseudomonadati</taxon>
        <taxon>Chlorobiota</taxon>
        <taxon>Chlorobiia</taxon>
        <taxon>Chlorobiales</taxon>
        <taxon>Chlorobiaceae</taxon>
        <taxon>Chlorobium/Pelodictyon group</taxon>
        <taxon>Chlorobium</taxon>
    </lineage>
</organism>
<proteinExistence type="predicted"/>
<dbReference type="Gene3D" id="1.20.1420.30">
    <property type="entry name" value="NCX, central ion-binding region"/>
    <property type="match status" value="1"/>
</dbReference>
<feature type="transmembrane region" description="Helical" evidence="5">
    <location>
        <begin position="199"/>
        <end position="221"/>
    </location>
</feature>
<feature type="domain" description="Sodium/calcium exchanger membrane region" evidence="6">
    <location>
        <begin position="5"/>
        <end position="142"/>
    </location>
</feature>
<feature type="transmembrane region" description="Helical" evidence="5">
    <location>
        <begin position="233"/>
        <end position="256"/>
    </location>
</feature>
<dbReference type="RefSeq" id="WP_059138709.1">
    <property type="nucleotide sequence ID" value="NZ_LMBR01000088.1"/>
</dbReference>
<name>A0A117MQQ2_CHLLI</name>
<dbReference type="GO" id="GO:0005886">
    <property type="term" value="C:plasma membrane"/>
    <property type="evidence" value="ECO:0007669"/>
    <property type="project" value="TreeGrafter"/>
</dbReference>
<feature type="transmembrane region" description="Helical" evidence="5">
    <location>
        <begin position="34"/>
        <end position="57"/>
    </location>
</feature>
<feature type="transmembrane region" description="Helical" evidence="5">
    <location>
        <begin position="104"/>
        <end position="123"/>
    </location>
</feature>
<dbReference type="Proteomes" id="UP000053937">
    <property type="component" value="Unassembled WGS sequence"/>
</dbReference>
<feature type="transmembrane region" description="Helical" evidence="5">
    <location>
        <begin position="129"/>
        <end position="147"/>
    </location>
</feature>
<evidence type="ECO:0000256" key="5">
    <source>
        <dbReference type="SAM" id="Phobius"/>
    </source>
</evidence>
<dbReference type="AlphaFoldDB" id="A0A117MQQ2"/>
<evidence type="ECO:0000256" key="3">
    <source>
        <dbReference type="ARBA" id="ARBA00022989"/>
    </source>
</evidence>
<dbReference type="InterPro" id="IPR004837">
    <property type="entry name" value="NaCa_Exmemb"/>
</dbReference>
<dbReference type="PANTHER" id="PTHR10846:SF8">
    <property type="entry name" value="INNER MEMBRANE PROTEIN YRBG"/>
    <property type="match status" value="1"/>
</dbReference>
<dbReference type="EMBL" id="LMBR01000088">
    <property type="protein sequence ID" value="KUL30577.1"/>
    <property type="molecule type" value="Genomic_DNA"/>
</dbReference>
<keyword evidence="2 5" id="KW-0812">Transmembrane</keyword>
<feature type="transmembrane region" description="Helical" evidence="5">
    <location>
        <begin position="262"/>
        <end position="279"/>
    </location>
</feature>
<accession>A0A117MQQ2</accession>
<comment type="subcellular location">
    <subcellularLocation>
        <location evidence="1">Membrane</location>
        <topology evidence="1">Multi-pass membrane protein</topology>
    </subcellularLocation>
</comment>
<evidence type="ECO:0000259" key="6">
    <source>
        <dbReference type="Pfam" id="PF01699"/>
    </source>
</evidence>
<dbReference type="PANTHER" id="PTHR10846">
    <property type="entry name" value="SODIUM/POTASSIUM/CALCIUM EXCHANGER"/>
    <property type="match status" value="1"/>
</dbReference>
<keyword evidence="8" id="KW-1185">Reference proteome</keyword>
<evidence type="ECO:0000256" key="2">
    <source>
        <dbReference type="ARBA" id="ARBA00022692"/>
    </source>
</evidence>
<gene>
    <name evidence="7" type="ORF">ASB62_03875</name>
</gene>
<comment type="caution">
    <text evidence="7">The sequence shown here is derived from an EMBL/GenBank/DDBJ whole genome shotgun (WGS) entry which is preliminary data.</text>
</comment>
<protein>
    <submittedName>
        <fullName evidence="7">Sodium:calcium antiporter</fullName>
    </submittedName>
</protein>